<name>A0A9Q0WFB4_9ROSI</name>
<comment type="caution">
    <text evidence="2">The sequence shown here is derived from an EMBL/GenBank/DDBJ whole genome shotgun (WGS) entry which is preliminary data.</text>
</comment>
<sequence length="325" mass="37709">MCFIPRLYVLFQDYSISILLPSADQYDIEVGHFDQEVRNAKRQQLLSNVLMVVHDAYDTMLMHLYSNTVKSFKTSLEQSLNEGREYDASIHLCSQSCLREFDEGCEDAAIQQSGWNANKFRKRLICNMLSEMMAKYENQITHAIGNTIESLLEASERNTWALVRDVFECNTEKAISEFSDAAASFELRSSEIDTKFQHLREFARNLLEMKAREEADAGRVLKRMMDRSKQVFDNYENSISWYKWTTETNLDEIERKALSKSLRILSIMAAIRYDEMPDQIENVLYSSLMDRIVLNPSLQKTPMEAELDPLALDTWEEVTVGEYVS</sequence>
<dbReference type="Proteomes" id="UP001151752">
    <property type="component" value="Chromosome 12"/>
</dbReference>
<dbReference type="InterPro" id="IPR046758">
    <property type="entry name" value="Sey1/RHD3-like_3HB"/>
</dbReference>
<proteinExistence type="predicted"/>
<dbReference type="AlphaFoldDB" id="A0A9Q0WFB4"/>
<evidence type="ECO:0000313" key="3">
    <source>
        <dbReference type="Proteomes" id="UP001151752"/>
    </source>
</evidence>
<reference evidence="2" key="1">
    <citation type="submission" date="2022-11" db="EMBL/GenBank/DDBJ databases">
        <authorList>
            <person name="Hyden B.L."/>
            <person name="Feng K."/>
            <person name="Yates T."/>
            <person name="Jawdy S."/>
            <person name="Smart L.B."/>
            <person name="Muchero W."/>
        </authorList>
    </citation>
    <scope>NUCLEOTIDE SEQUENCE</scope>
    <source>
        <tissue evidence="2">Shoot tip</tissue>
    </source>
</reference>
<protein>
    <submittedName>
        <fullName evidence="2">PROTEIN SEY1</fullName>
    </submittedName>
</protein>
<reference evidence="2" key="2">
    <citation type="journal article" date="2023" name="Int. J. Mol. Sci.">
        <title>De Novo Assembly and Annotation of 11 Diverse Shrub Willow (Salix) Genomes Reveals Novel Gene Organization in Sex-Linked Regions.</title>
        <authorList>
            <person name="Hyden B."/>
            <person name="Feng K."/>
            <person name="Yates T.B."/>
            <person name="Jawdy S."/>
            <person name="Cereghino C."/>
            <person name="Smart L.B."/>
            <person name="Muchero W."/>
        </authorList>
    </citation>
    <scope>NUCLEOTIDE SEQUENCE</scope>
    <source>
        <tissue evidence="2">Shoot tip</tissue>
    </source>
</reference>
<dbReference type="InterPro" id="IPR008803">
    <property type="entry name" value="RHD3/Sey1"/>
</dbReference>
<gene>
    <name evidence="2" type="ORF">OIU74_023477</name>
</gene>
<dbReference type="GO" id="GO:0016320">
    <property type="term" value="P:endoplasmic reticulum membrane fusion"/>
    <property type="evidence" value="ECO:0007669"/>
    <property type="project" value="TreeGrafter"/>
</dbReference>
<accession>A0A9Q0WFB4</accession>
<dbReference type="PANTHER" id="PTHR45923">
    <property type="entry name" value="PROTEIN SEY1"/>
    <property type="match status" value="1"/>
</dbReference>
<dbReference type="Pfam" id="PF20428">
    <property type="entry name" value="Sey1_3HB"/>
    <property type="match status" value="1"/>
</dbReference>
<feature type="domain" description="Sey1/RHD3-like three-helix bundle" evidence="1">
    <location>
        <begin position="23"/>
        <end position="318"/>
    </location>
</feature>
<evidence type="ECO:0000259" key="1">
    <source>
        <dbReference type="Pfam" id="PF20428"/>
    </source>
</evidence>
<dbReference type="GO" id="GO:0003924">
    <property type="term" value="F:GTPase activity"/>
    <property type="evidence" value="ECO:0007669"/>
    <property type="project" value="TreeGrafter"/>
</dbReference>
<keyword evidence="3" id="KW-1185">Reference proteome</keyword>
<evidence type="ECO:0000313" key="2">
    <source>
        <dbReference type="EMBL" id="KAJ6764590.1"/>
    </source>
</evidence>
<dbReference type="GO" id="GO:0005783">
    <property type="term" value="C:endoplasmic reticulum"/>
    <property type="evidence" value="ECO:0007669"/>
    <property type="project" value="TreeGrafter"/>
</dbReference>
<dbReference type="PANTHER" id="PTHR45923:SF20">
    <property type="entry name" value="PROTEIN ROOT HAIR DEFECTIVE 3 HOMOLOG 2"/>
    <property type="match status" value="1"/>
</dbReference>
<dbReference type="EMBL" id="JAPFFM010000004">
    <property type="protein sequence ID" value="KAJ6764590.1"/>
    <property type="molecule type" value="Genomic_DNA"/>
</dbReference>
<organism evidence="2 3">
    <name type="scientific">Salix koriyanagi</name>
    <dbReference type="NCBI Taxonomy" id="2511006"/>
    <lineage>
        <taxon>Eukaryota</taxon>
        <taxon>Viridiplantae</taxon>
        <taxon>Streptophyta</taxon>
        <taxon>Embryophyta</taxon>
        <taxon>Tracheophyta</taxon>
        <taxon>Spermatophyta</taxon>
        <taxon>Magnoliopsida</taxon>
        <taxon>eudicotyledons</taxon>
        <taxon>Gunneridae</taxon>
        <taxon>Pentapetalae</taxon>
        <taxon>rosids</taxon>
        <taxon>fabids</taxon>
        <taxon>Malpighiales</taxon>
        <taxon>Salicaceae</taxon>
        <taxon>Saliceae</taxon>
        <taxon>Salix</taxon>
    </lineage>
</organism>